<accession>A0A833UEP2</accession>
<evidence type="ECO:0000256" key="1">
    <source>
        <dbReference type="ARBA" id="ARBA00011975"/>
    </source>
</evidence>
<evidence type="ECO:0000256" key="5">
    <source>
        <dbReference type="ARBA" id="ARBA00022747"/>
    </source>
</evidence>
<dbReference type="EC" id="2.1.1.37" evidence="1"/>
<dbReference type="InterPro" id="IPR001525">
    <property type="entry name" value="C5_MeTfrase"/>
</dbReference>
<name>A0A833UEP2_ACIBZ</name>
<dbReference type="PANTHER" id="PTHR10629">
    <property type="entry name" value="CYTOSINE-SPECIFIC METHYLTRANSFERASE"/>
    <property type="match status" value="1"/>
</dbReference>
<keyword evidence="5" id="KW-0680">Restriction system</keyword>
<protein>
    <recommendedName>
        <fullName evidence="1">DNA (cytosine-5-)-methyltransferase</fullName>
        <ecNumber evidence="1">2.1.1.37</ecNumber>
    </recommendedName>
</protein>
<dbReference type="EMBL" id="WNDP01000008">
    <property type="protein sequence ID" value="KAF1027601.1"/>
    <property type="molecule type" value="Genomic_DNA"/>
</dbReference>
<evidence type="ECO:0000256" key="8">
    <source>
        <dbReference type="RuleBase" id="RU000416"/>
    </source>
</evidence>
<dbReference type="Gene3D" id="3.40.50.150">
    <property type="entry name" value="Vaccinia Virus protein VP39"/>
    <property type="match status" value="1"/>
</dbReference>
<dbReference type="PRINTS" id="PR00105">
    <property type="entry name" value="C5METTRFRASE"/>
</dbReference>
<keyword evidence="4 7" id="KW-0949">S-adenosyl-L-methionine</keyword>
<dbReference type="InterPro" id="IPR050390">
    <property type="entry name" value="C5-Methyltransferase"/>
</dbReference>
<feature type="active site" evidence="7">
    <location>
        <position position="133"/>
    </location>
</feature>
<evidence type="ECO:0000256" key="7">
    <source>
        <dbReference type="PROSITE-ProRule" id="PRU01016"/>
    </source>
</evidence>
<dbReference type="Pfam" id="PF00145">
    <property type="entry name" value="DNA_methylase"/>
    <property type="match status" value="2"/>
</dbReference>
<keyword evidence="3 7" id="KW-0808">Transferase</keyword>
<dbReference type="PROSITE" id="PS51679">
    <property type="entry name" value="SAM_MT_C5"/>
    <property type="match status" value="1"/>
</dbReference>
<dbReference type="GO" id="GO:0003886">
    <property type="term" value="F:DNA (cytosine-5-)-methyltransferase activity"/>
    <property type="evidence" value="ECO:0007669"/>
    <property type="project" value="UniProtKB-EC"/>
</dbReference>
<evidence type="ECO:0000313" key="10">
    <source>
        <dbReference type="Proteomes" id="UP000490535"/>
    </source>
</evidence>
<comment type="similarity">
    <text evidence="7 8">Belongs to the class I-like SAM-binding methyltransferase superfamily. C5-methyltransferase family.</text>
</comment>
<dbReference type="InterPro" id="IPR029063">
    <property type="entry name" value="SAM-dependent_MTases_sf"/>
</dbReference>
<proteinExistence type="inferred from homology"/>
<reference evidence="10" key="1">
    <citation type="journal article" date="2020" name="MBio">
        <title>Horizontal gene transfer to a defensive symbiont with a reduced genome amongst a multipartite beetle microbiome.</title>
        <authorList>
            <person name="Waterworth S.C."/>
            <person name="Florez L.V."/>
            <person name="Rees E.R."/>
            <person name="Hertweck C."/>
            <person name="Kaltenpoth M."/>
            <person name="Kwan J.C."/>
        </authorList>
    </citation>
    <scope>NUCLEOTIDE SEQUENCE [LARGE SCALE GENOMIC DNA]</scope>
</reference>
<sequence length="522" mass="59515">MNKRINIVDLFAGPGGLGEGFSSFTSIENTSPFHIRISVEKEPSAHATLTLRAFFRILKRTKNLSSYFDYTDGKISKNQLIELHPLEWSEALSETLHQPSALGIDNEKIHNRLVELKNIYKNEPWIVIGGPPCQAYSLVGRARNKGIKDYSPETDHRHFLYKEYLQVLSIIEPDVFVMENVKGILSSKINDELIFPRILNDLQSPNLATGCGTSNRKYQIYSFVKTPDRLGLANEYSDLADFVIKSEDYGIPQTRHRVILLGVATDINVTPTILTPQPKIPIEDILDGLPALRSKLSKEKDSFLNWSSVIKNQSALIVNELAQHKHLKELRKSLLKLTKDKFKIELPTQNKFYTDESISHRLPKELRAWIKTDTPNKRVLNHESRGHMNSDLGRYLFSSSWAEVFGNTDKPFPKSADFPSSLKPAHLNWESGKFSDRFRVQRKGRPATTITSHISKDGHYFIHPDPSQCRSLTVREAARIQTFPDNYFFEGTRTQQYVQVGNAVPPYLATQLAEIVWKLVTK</sequence>
<dbReference type="PANTHER" id="PTHR10629:SF52">
    <property type="entry name" value="DNA (CYTOSINE-5)-METHYLTRANSFERASE 1"/>
    <property type="match status" value="1"/>
</dbReference>
<dbReference type="GO" id="GO:0032259">
    <property type="term" value="P:methylation"/>
    <property type="evidence" value="ECO:0007669"/>
    <property type="project" value="UniProtKB-KW"/>
</dbReference>
<dbReference type="Gene3D" id="3.90.120.10">
    <property type="entry name" value="DNA Methylase, subunit A, domain 2"/>
    <property type="match status" value="1"/>
</dbReference>
<gene>
    <name evidence="9" type="primary">aplIM</name>
    <name evidence="9" type="ORF">GAK29_00570</name>
</gene>
<evidence type="ECO:0000256" key="4">
    <source>
        <dbReference type="ARBA" id="ARBA00022691"/>
    </source>
</evidence>
<evidence type="ECO:0000256" key="6">
    <source>
        <dbReference type="ARBA" id="ARBA00047422"/>
    </source>
</evidence>
<comment type="catalytic activity">
    <reaction evidence="6">
        <text>a 2'-deoxycytidine in DNA + S-adenosyl-L-methionine = a 5-methyl-2'-deoxycytidine in DNA + S-adenosyl-L-homocysteine + H(+)</text>
        <dbReference type="Rhea" id="RHEA:13681"/>
        <dbReference type="Rhea" id="RHEA-COMP:11369"/>
        <dbReference type="Rhea" id="RHEA-COMP:11370"/>
        <dbReference type="ChEBI" id="CHEBI:15378"/>
        <dbReference type="ChEBI" id="CHEBI:57856"/>
        <dbReference type="ChEBI" id="CHEBI:59789"/>
        <dbReference type="ChEBI" id="CHEBI:85452"/>
        <dbReference type="ChEBI" id="CHEBI:85454"/>
        <dbReference type="EC" id="2.1.1.37"/>
    </reaction>
</comment>
<dbReference type="AlphaFoldDB" id="A0A833UEP2"/>
<organism evidence="9 10">
    <name type="scientific">Acinetobacter bereziniae</name>
    <name type="common">Acinetobacter genomosp. 10</name>
    <dbReference type="NCBI Taxonomy" id="106648"/>
    <lineage>
        <taxon>Bacteria</taxon>
        <taxon>Pseudomonadati</taxon>
        <taxon>Pseudomonadota</taxon>
        <taxon>Gammaproteobacteria</taxon>
        <taxon>Moraxellales</taxon>
        <taxon>Moraxellaceae</taxon>
        <taxon>Acinetobacter</taxon>
    </lineage>
</organism>
<keyword evidence="2 7" id="KW-0489">Methyltransferase</keyword>
<evidence type="ECO:0000256" key="3">
    <source>
        <dbReference type="ARBA" id="ARBA00022679"/>
    </source>
</evidence>
<comment type="caution">
    <text evidence="9">The sequence shown here is derived from an EMBL/GenBank/DDBJ whole genome shotgun (WGS) entry which is preliminary data.</text>
</comment>
<dbReference type="Proteomes" id="UP000490535">
    <property type="component" value="Unassembled WGS sequence"/>
</dbReference>
<dbReference type="SUPFAM" id="SSF53335">
    <property type="entry name" value="S-adenosyl-L-methionine-dependent methyltransferases"/>
    <property type="match status" value="1"/>
</dbReference>
<evidence type="ECO:0000256" key="2">
    <source>
        <dbReference type="ARBA" id="ARBA00022603"/>
    </source>
</evidence>
<dbReference type="GO" id="GO:0003677">
    <property type="term" value="F:DNA binding"/>
    <property type="evidence" value="ECO:0007669"/>
    <property type="project" value="TreeGrafter"/>
</dbReference>
<evidence type="ECO:0000313" key="9">
    <source>
        <dbReference type="EMBL" id="KAF1027601.1"/>
    </source>
</evidence>
<dbReference type="GO" id="GO:0044027">
    <property type="term" value="P:negative regulation of gene expression via chromosomal CpG island methylation"/>
    <property type="evidence" value="ECO:0007669"/>
    <property type="project" value="TreeGrafter"/>
</dbReference>
<dbReference type="GO" id="GO:0009307">
    <property type="term" value="P:DNA restriction-modification system"/>
    <property type="evidence" value="ECO:0007669"/>
    <property type="project" value="UniProtKB-KW"/>
</dbReference>
<dbReference type="NCBIfam" id="TIGR00675">
    <property type="entry name" value="dcm"/>
    <property type="match status" value="1"/>
</dbReference>